<evidence type="ECO:0000313" key="3">
    <source>
        <dbReference type="WBParaSite" id="PSAMB.scaffold201size66231.g3478.t1"/>
    </source>
</evidence>
<reference evidence="3" key="1">
    <citation type="submission" date="2022-11" db="UniProtKB">
        <authorList>
            <consortium name="WormBaseParasite"/>
        </authorList>
    </citation>
    <scope>IDENTIFICATION</scope>
</reference>
<dbReference type="AlphaFoldDB" id="A0A914VI22"/>
<sequence length="191" mass="21329">MPGNADGYHAGAVQLWTKGAPEVDAFFSKWDVNGTFSLKKLLLDVIRGLKERGVNIDQQLIDDVSSWSDDPKDFDQSDIEHIAKVLRDLFGRMQELNDDDDDDNLRRSIVNQFSNQVVRKSLPTVRDTAVNASGATTWQTWFWIAAGVAAILAALLLLTCCTACYQRSKQAKNEWLGETSRLNPSSSKMYG</sequence>
<keyword evidence="2" id="KW-1185">Reference proteome</keyword>
<keyword evidence="1" id="KW-0472">Membrane</keyword>
<keyword evidence="1" id="KW-0812">Transmembrane</keyword>
<dbReference type="Proteomes" id="UP000887566">
    <property type="component" value="Unplaced"/>
</dbReference>
<accession>A0A914VI22</accession>
<protein>
    <submittedName>
        <fullName evidence="3">Uncharacterized protein</fullName>
    </submittedName>
</protein>
<keyword evidence="1" id="KW-1133">Transmembrane helix</keyword>
<organism evidence="2 3">
    <name type="scientific">Plectus sambesii</name>
    <dbReference type="NCBI Taxonomy" id="2011161"/>
    <lineage>
        <taxon>Eukaryota</taxon>
        <taxon>Metazoa</taxon>
        <taxon>Ecdysozoa</taxon>
        <taxon>Nematoda</taxon>
        <taxon>Chromadorea</taxon>
        <taxon>Plectida</taxon>
        <taxon>Plectina</taxon>
        <taxon>Plectoidea</taxon>
        <taxon>Plectidae</taxon>
        <taxon>Plectus</taxon>
    </lineage>
</organism>
<evidence type="ECO:0000256" key="1">
    <source>
        <dbReference type="SAM" id="Phobius"/>
    </source>
</evidence>
<name>A0A914VI22_9BILA</name>
<proteinExistence type="predicted"/>
<dbReference type="WBParaSite" id="PSAMB.scaffold201size66231.g3478.t1">
    <property type="protein sequence ID" value="PSAMB.scaffold201size66231.g3478.t1"/>
    <property type="gene ID" value="PSAMB.scaffold201size66231.g3478"/>
</dbReference>
<feature type="transmembrane region" description="Helical" evidence="1">
    <location>
        <begin position="141"/>
        <end position="165"/>
    </location>
</feature>
<evidence type="ECO:0000313" key="2">
    <source>
        <dbReference type="Proteomes" id="UP000887566"/>
    </source>
</evidence>